<dbReference type="WBParaSite" id="ACOC_0000746601-mRNA-1">
    <property type="protein sequence ID" value="ACOC_0000746601-mRNA-1"/>
    <property type="gene ID" value="ACOC_0000746601"/>
</dbReference>
<protein>
    <submittedName>
        <fullName evidence="5">G_PROTEIN_RECEP_F1_2 domain-containing protein</fullName>
    </submittedName>
</protein>
<keyword evidence="2" id="KW-0812">Transmembrane</keyword>
<dbReference type="EMBL" id="UYYA01004042">
    <property type="protein sequence ID" value="VDM59052.1"/>
    <property type="molecule type" value="Genomic_DNA"/>
</dbReference>
<reference evidence="5" key="1">
    <citation type="submission" date="2017-02" db="UniProtKB">
        <authorList>
            <consortium name="WormBaseParasite"/>
        </authorList>
    </citation>
    <scope>IDENTIFICATION</scope>
</reference>
<accession>A0A0R3PQ82</accession>
<evidence type="ECO:0000313" key="3">
    <source>
        <dbReference type="EMBL" id="VDM59052.1"/>
    </source>
</evidence>
<keyword evidence="2" id="KW-0472">Membrane</keyword>
<feature type="transmembrane region" description="Helical" evidence="2">
    <location>
        <begin position="38"/>
        <end position="60"/>
    </location>
</feature>
<dbReference type="Proteomes" id="UP000267027">
    <property type="component" value="Unassembled WGS sequence"/>
</dbReference>
<evidence type="ECO:0000256" key="2">
    <source>
        <dbReference type="SAM" id="Phobius"/>
    </source>
</evidence>
<feature type="region of interest" description="Disordered" evidence="1">
    <location>
        <begin position="1"/>
        <end position="23"/>
    </location>
</feature>
<name>A0A0R3PQ82_ANGCS</name>
<keyword evidence="4" id="KW-1185">Reference proteome</keyword>
<gene>
    <name evidence="3" type="ORF">ACOC_LOCUS7467</name>
</gene>
<proteinExistence type="predicted"/>
<organism evidence="5">
    <name type="scientific">Angiostrongylus costaricensis</name>
    <name type="common">Nematode worm</name>
    <dbReference type="NCBI Taxonomy" id="334426"/>
    <lineage>
        <taxon>Eukaryota</taxon>
        <taxon>Metazoa</taxon>
        <taxon>Ecdysozoa</taxon>
        <taxon>Nematoda</taxon>
        <taxon>Chromadorea</taxon>
        <taxon>Rhabditida</taxon>
        <taxon>Rhabditina</taxon>
        <taxon>Rhabditomorpha</taxon>
        <taxon>Strongyloidea</taxon>
        <taxon>Metastrongylidae</taxon>
        <taxon>Angiostrongylus</taxon>
    </lineage>
</organism>
<dbReference type="AlphaFoldDB" id="A0A0R3PQ82"/>
<evidence type="ECO:0000313" key="5">
    <source>
        <dbReference type="WBParaSite" id="ACOC_0000746601-mRNA-1"/>
    </source>
</evidence>
<evidence type="ECO:0000313" key="4">
    <source>
        <dbReference type="Proteomes" id="UP000267027"/>
    </source>
</evidence>
<evidence type="ECO:0000256" key="1">
    <source>
        <dbReference type="SAM" id="MobiDB-lite"/>
    </source>
</evidence>
<sequence length="69" mass="7799">MFTAQHGWRECRPADSPATLSSYGSEEQFSGVTECIEWTAFFFVSASPMTSCLILVVYMIEYCRGLKCK</sequence>
<reference evidence="3 4" key="2">
    <citation type="submission" date="2018-11" db="EMBL/GenBank/DDBJ databases">
        <authorList>
            <consortium name="Pathogen Informatics"/>
        </authorList>
    </citation>
    <scope>NUCLEOTIDE SEQUENCE [LARGE SCALE GENOMIC DNA]</scope>
    <source>
        <strain evidence="3 4">Costa Rica</strain>
    </source>
</reference>
<keyword evidence="2" id="KW-1133">Transmembrane helix</keyword>